<accession>A0A8K0P3H4</accession>
<dbReference type="GO" id="GO:0008270">
    <property type="term" value="F:zinc ion binding"/>
    <property type="evidence" value="ECO:0007669"/>
    <property type="project" value="UniProtKB-KW"/>
</dbReference>
<reference evidence="6" key="2">
    <citation type="submission" date="2017-10" db="EMBL/GenBank/DDBJ databases">
        <title>Ladona fulva Genome sequencing and assembly.</title>
        <authorList>
            <person name="Murali S."/>
            <person name="Richards S."/>
            <person name="Bandaranaike D."/>
            <person name="Bellair M."/>
            <person name="Blankenburg K."/>
            <person name="Chao H."/>
            <person name="Dinh H."/>
            <person name="Doddapaneni H."/>
            <person name="Dugan-Rocha S."/>
            <person name="Elkadiri S."/>
            <person name="Gnanaolivu R."/>
            <person name="Hernandez B."/>
            <person name="Skinner E."/>
            <person name="Javaid M."/>
            <person name="Lee S."/>
            <person name="Li M."/>
            <person name="Ming W."/>
            <person name="Munidasa M."/>
            <person name="Muniz J."/>
            <person name="Nguyen L."/>
            <person name="Hughes D."/>
            <person name="Osuji N."/>
            <person name="Pu L.-L."/>
            <person name="Puazo M."/>
            <person name="Qu C."/>
            <person name="Quiroz J."/>
            <person name="Raj R."/>
            <person name="Weissenberger G."/>
            <person name="Xin Y."/>
            <person name="Zou X."/>
            <person name="Han Y."/>
            <person name="Worley K."/>
            <person name="Muzny D."/>
            <person name="Gibbs R."/>
        </authorList>
    </citation>
    <scope>NUCLEOTIDE SEQUENCE</scope>
    <source>
        <strain evidence="6">Sampled in the wild</strain>
    </source>
</reference>
<keyword evidence="7" id="KW-1185">Reference proteome</keyword>
<feature type="domain" description="Zinc finger PHD-type" evidence="5">
    <location>
        <begin position="246"/>
        <end position="293"/>
    </location>
</feature>
<name>A0A8K0P3H4_LADFU</name>
<keyword evidence="3" id="KW-0862">Zinc</keyword>
<protein>
    <recommendedName>
        <fullName evidence="5">Zinc finger PHD-type domain-containing protein</fullName>
    </recommendedName>
</protein>
<keyword evidence="1" id="KW-0479">Metal-binding</keyword>
<dbReference type="InterPro" id="IPR001965">
    <property type="entry name" value="Znf_PHD"/>
</dbReference>
<gene>
    <name evidence="6" type="ORF">J437_LFUL008586</name>
</gene>
<dbReference type="InterPro" id="IPR013083">
    <property type="entry name" value="Znf_RING/FYVE/PHD"/>
</dbReference>
<evidence type="ECO:0000256" key="3">
    <source>
        <dbReference type="ARBA" id="ARBA00022833"/>
    </source>
</evidence>
<dbReference type="SUPFAM" id="SSF57903">
    <property type="entry name" value="FYVE/PHD zinc finger"/>
    <property type="match status" value="1"/>
</dbReference>
<dbReference type="OrthoDB" id="4327074at2759"/>
<dbReference type="InterPro" id="IPR011011">
    <property type="entry name" value="Znf_FYVE_PHD"/>
</dbReference>
<evidence type="ECO:0000256" key="4">
    <source>
        <dbReference type="SAM" id="MobiDB-lite"/>
    </source>
</evidence>
<dbReference type="EMBL" id="KZ308438">
    <property type="protein sequence ID" value="KAG8229654.1"/>
    <property type="molecule type" value="Genomic_DNA"/>
</dbReference>
<evidence type="ECO:0000313" key="7">
    <source>
        <dbReference type="Proteomes" id="UP000792457"/>
    </source>
</evidence>
<sequence>MFSLSTYYDMALEKWLNNHPGRVVTLFQISQIFGEAYLKACTPMNAIKGFKKCGIYPLDSDIFTDVDFVAAETTDQAEDHATHAQKNTNMTKVDGEPFDQSSLNPGNTSAEPTVLTGSASTSSVEETDLPDDLFQPGCSLLTSCHVTDFGSVSPADVKPIPKMKGPRAVTKRRRLGATVLTSSPYKNSLVDEKRKRDEKEKRQQMKMQGRHKKAVRSLAKMNIKKRTQSLDDESSDPEDGNNSNPECIYCSDTYLRSAGGEGWIKCQMCQHWAHEQCAGIDDDDDIFVCDLCRTCKTPKSQRNLNL</sequence>
<feature type="compositionally biased region" description="Polar residues" evidence="4">
    <location>
        <begin position="99"/>
        <end position="118"/>
    </location>
</feature>
<evidence type="ECO:0000256" key="2">
    <source>
        <dbReference type="ARBA" id="ARBA00022771"/>
    </source>
</evidence>
<organism evidence="6 7">
    <name type="scientific">Ladona fulva</name>
    <name type="common">Scarce chaser dragonfly</name>
    <name type="synonym">Libellula fulva</name>
    <dbReference type="NCBI Taxonomy" id="123851"/>
    <lineage>
        <taxon>Eukaryota</taxon>
        <taxon>Metazoa</taxon>
        <taxon>Ecdysozoa</taxon>
        <taxon>Arthropoda</taxon>
        <taxon>Hexapoda</taxon>
        <taxon>Insecta</taxon>
        <taxon>Pterygota</taxon>
        <taxon>Palaeoptera</taxon>
        <taxon>Odonata</taxon>
        <taxon>Epiprocta</taxon>
        <taxon>Anisoptera</taxon>
        <taxon>Libelluloidea</taxon>
        <taxon>Libellulidae</taxon>
        <taxon>Ladona</taxon>
    </lineage>
</organism>
<comment type="caution">
    <text evidence="6">The sequence shown here is derived from an EMBL/GenBank/DDBJ whole genome shotgun (WGS) entry which is preliminary data.</text>
</comment>
<keyword evidence="2" id="KW-0863">Zinc-finger</keyword>
<proteinExistence type="predicted"/>
<dbReference type="SMART" id="SM00249">
    <property type="entry name" value="PHD"/>
    <property type="match status" value="1"/>
</dbReference>
<evidence type="ECO:0000256" key="1">
    <source>
        <dbReference type="ARBA" id="ARBA00022723"/>
    </source>
</evidence>
<evidence type="ECO:0000259" key="5">
    <source>
        <dbReference type="SMART" id="SM00249"/>
    </source>
</evidence>
<reference evidence="6" key="1">
    <citation type="submission" date="2013-04" db="EMBL/GenBank/DDBJ databases">
        <authorList>
            <person name="Qu J."/>
            <person name="Murali S.C."/>
            <person name="Bandaranaike D."/>
            <person name="Bellair M."/>
            <person name="Blankenburg K."/>
            <person name="Chao H."/>
            <person name="Dinh H."/>
            <person name="Doddapaneni H."/>
            <person name="Downs B."/>
            <person name="Dugan-Rocha S."/>
            <person name="Elkadiri S."/>
            <person name="Gnanaolivu R.D."/>
            <person name="Hernandez B."/>
            <person name="Javaid M."/>
            <person name="Jayaseelan J.C."/>
            <person name="Lee S."/>
            <person name="Li M."/>
            <person name="Ming W."/>
            <person name="Munidasa M."/>
            <person name="Muniz J."/>
            <person name="Nguyen L."/>
            <person name="Ongeri F."/>
            <person name="Osuji N."/>
            <person name="Pu L.-L."/>
            <person name="Puazo M."/>
            <person name="Qu C."/>
            <person name="Quiroz J."/>
            <person name="Raj R."/>
            <person name="Weissenberger G."/>
            <person name="Xin Y."/>
            <person name="Zou X."/>
            <person name="Han Y."/>
            <person name="Richards S."/>
            <person name="Worley K."/>
            <person name="Muzny D."/>
            <person name="Gibbs R."/>
        </authorList>
    </citation>
    <scope>NUCLEOTIDE SEQUENCE</scope>
    <source>
        <strain evidence="6">Sampled in the wild</strain>
    </source>
</reference>
<dbReference type="Gene3D" id="3.30.40.10">
    <property type="entry name" value="Zinc/RING finger domain, C3HC4 (zinc finger)"/>
    <property type="match status" value="1"/>
</dbReference>
<feature type="region of interest" description="Disordered" evidence="4">
    <location>
        <begin position="186"/>
        <end position="217"/>
    </location>
</feature>
<dbReference type="Proteomes" id="UP000792457">
    <property type="component" value="Unassembled WGS sequence"/>
</dbReference>
<feature type="compositionally biased region" description="Basic and acidic residues" evidence="4">
    <location>
        <begin position="189"/>
        <end position="203"/>
    </location>
</feature>
<evidence type="ECO:0000313" key="6">
    <source>
        <dbReference type="EMBL" id="KAG8229654.1"/>
    </source>
</evidence>
<dbReference type="AlphaFoldDB" id="A0A8K0P3H4"/>
<feature type="region of interest" description="Disordered" evidence="4">
    <location>
        <begin position="77"/>
        <end position="118"/>
    </location>
</feature>